<sequence length="130" mass="16140">MYKIAIGKEHRLMLKDFYQRLYQQKLRFLQEIEEMIEQLKKEISPLKDPRLLSFYKRKKCEFSKNYLKYKLRLRYADIQKREMKAHRKYEKYLSKTSHACVRELFLDHKYYIRENLQEMNSSGVMKFPVA</sequence>
<dbReference type="RefSeq" id="WP_156274826.1">
    <property type="nucleotide sequence ID" value="NZ_BAABGI010000001.1"/>
</dbReference>
<comment type="caution">
    <text evidence="1">The sequence shown here is derived from an EMBL/GenBank/DDBJ whole genome shotgun (WGS) entry which is preliminary data.</text>
</comment>
<dbReference type="Proteomes" id="UP000460416">
    <property type="component" value="Unassembled WGS sequence"/>
</dbReference>
<evidence type="ECO:0000313" key="2">
    <source>
        <dbReference type="Proteomes" id="UP000460416"/>
    </source>
</evidence>
<reference evidence="1 2" key="1">
    <citation type="submission" date="2019-07" db="EMBL/GenBank/DDBJ databases">
        <title>Gramella aestuarii sp. nov., isolated from a tidal flat, and emended description of Gramella echinicola.</title>
        <authorList>
            <person name="Liu L."/>
        </authorList>
    </citation>
    <scope>NUCLEOTIDE SEQUENCE [LARGE SCALE GENOMIC DNA]</scope>
    <source>
        <strain evidence="1 2">BS12</strain>
    </source>
</reference>
<gene>
    <name evidence="1" type="ORF">FLP08_05415</name>
</gene>
<name>A0A7K1LMG9_9FLAO</name>
<dbReference type="OrthoDB" id="1444169at2"/>
<dbReference type="EMBL" id="VJVW01000002">
    <property type="protein sequence ID" value="MUP42002.1"/>
    <property type="molecule type" value="Genomic_DNA"/>
</dbReference>
<protein>
    <submittedName>
        <fullName evidence="1">Uncharacterized protein</fullName>
    </submittedName>
</protein>
<evidence type="ECO:0000313" key="1">
    <source>
        <dbReference type="EMBL" id="MUP42002.1"/>
    </source>
</evidence>
<accession>A0A7K1LMG9</accession>
<organism evidence="1 2">
    <name type="scientific">Christiangramia aestuarii</name>
    <dbReference type="NCBI Taxonomy" id="1028746"/>
    <lineage>
        <taxon>Bacteria</taxon>
        <taxon>Pseudomonadati</taxon>
        <taxon>Bacteroidota</taxon>
        <taxon>Flavobacteriia</taxon>
        <taxon>Flavobacteriales</taxon>
        <taxon>Flavobacteriaceae</taxon>
        <taxon>Christiangramia</taxon>
    </lineage>
</organism>
<keyword evidence="2" id="KW-1185">Reference proteome</keyword>
<dbReference type="AlphaFoldDB" id="A0A7K1LMG9"/>
<proteinExistence type="predicted"/>